<accession>A0A4S3JMM1</accession>
<organism evidence="3 4">
    <name type="scientific">Aspergillus tanneri</name>
    <dbReference type="NCBI Taxonomy" id="1220188"/>
    <lineage>
        <taxon>Eukaryota</taxon>
        <taxon>Fungi</taxon>
        <taxon>Dikarya</taxon>
        <taxon>Ascomycota</taxon>
        <taxon>Pezizomycotina</taxon>
        <taxon>Eurotiomycetes</taxon>
        <taxon>Eurotiomycetidae</taxon>
        <taxon>Eurotiales</taxon>
        <taxon>Aspergillaceae</taxon>
        <taxon>Aspergillus</taxon>
        <taxon>Aspergillus subgen. Circumdati</taxon>
    </lineage>
</organism>
<comment type="caution">
    <text evidence="3">The sequence shown here is derived from an EMBL/GenBank/DDBJ whole genome shotgun (WGS) entry which is preliminary data.</text>
</comment>
<dbReference type="GO" id="GO:0016787">
    <property type="term" value="F:hydrolase activity"/>
    <property type="evidence" value="ECO:0007669"/>
    <property type="project" value="UniProtKB-KW"/>
</dbReference>
<dbReference type="VEuPathDB" id="FungiDB:EYZ11_005970"/>
<dbReference type="PANTHER" id="PTHR48081">
    <property type="entry name" value="AB HYDROLASE SUPERFAMILY PROTEIN C4A8.06C"/>
    <property type="match status" value="1"/>
</dbReference>
<evidence type="ECO:0000313" key="3">
    <source>
        <dbReference type="EMBL" id="THC94571.1"/>
    </source>
</evidence>
<dbReference type="InterPro" id="IPR029058">
    <property type="entry name" value="AB_hydrolase_fold"/>
</dbReference>
<dbReference type="InterPro" id="IPR013094">
    <property type="entry name" value="AB_hydrolase_3"/>
</dbReference>
<keyword evidence="1" id="KW-0378">Hydrolase</keyword>
<dbReference type="AlphaFoldDB" id="A0A4S3JMM1"/>
<evidence type="ECO:0000313" key="4">
    <source>
        <dbReference type="Proteomes" id="UP000308092"/>
    </source>
</evidence>
<proteinExistence type="predicted"/>
<dbReference type="PANTHER" id="PTHR48081:SF31">
    <property type="entry name" value="STERYL ACETYL HYDROLASE MUG81-RELATED"/>
    <property type="match status" value="1"/>
</dbReference>
<protein>
    <recommendedName>
        <fullName evidence="2">Alpha/beta hydrolase fold-3 domain-containing protein</fullName>
    </recommendedName>
</protein>
<dbReference type="InterPro" id="IPR050300">
    <property type="entry name" value="GDXG_lipolytic_enzyme"/>
</dbReference>
<dbReference type="EMBL" id="SOSA01000201">
    <property type="protein sequence ID" value="THC94571.1"/>
    <property type="molecule type" value="Genomic_DNA"/>
</dbReference>
<gene>
    <name evidence="3" type="ORF">EYZ11_005970</name>
</gene>
<dbReference type="Proteomes" id="UP000308092">
    <property type="component" value="Unassembled WGS sequence"/>
</dbReference>
<evidence type="ECO:0000256" key="1">
    <source>
        <dbReference type="ARBA" id="ARBA00022801"/>
    </source>
</evidence>
<name>A0A4S3JMM1_9EURO</name>
<evidence type="ECO:0000259" key="2">
    <source>
        <dbReference type="Pfam" id="PF07859"/>
    </source>
</evidence>
<reference evidence="3 4" key="1">
    <citation type="submission" date="2019-03" db="EMBL/GenBank/DDBJ databases">
        <title>The genome sequence of a newly discovered highly antifungal drug resistant Aspergillus species, Aspergillus tanneri NIH 1004.</title>
        <authorList>
            <person name="Mounaud S."/>
            <person name="Singh I."/>
            <person name="Joardar V."/>
            <person name="Pakala S."/>
            <person name="Pakala S."/>
            <person name="Venepally P."/>
            <person name="Hoover J."/>
            <person name="Nierman W."/>
            <person name="Chung J."/>
            <person name="Losada L."/>
        </authorList>
    </citation>
    <scope>NUCLEOTIDE SEQUENCE [LARGE SCALE GENOMIC DNA]</scope>
    <source>
        <strain evidence="3 4">NIH1004</strain>
    </source>
</reference>
<feature type="domain" description="Alpha/beta hydrolase fold-3" evidence="2">
    <location>
        <begin position="1"/>
        <end position="219"/>
    </location>
</feature>
<sequence>MVWFHGGNYYSPAHPAYFEFLHNLADAVSQAGKDLAIFVPSYTLAPHAQYPLQLREGLDVLRYLIHKKGKLARNIVIGGDSAGGNLVLAILSHIAHPHPEIPTSHMPDEPFAGALMFCPWVTFNQTWPSIERNRKKDCVALIPSSHSVKYFLGDKPPDNYNEPLSAPMEWWTDLKARQMMLVAGEDDIMVDSHHAFAKTLEATNPQNTKIFVAPGEGHVAPVLDLMLGDRSEFESSKAMREWLLSCL</sequence>
<dbReference type="STRING" id="1220188.A0A4S3JMM1"/>
<dbReference type="Gene3D" id="3.40.50.1820">
    <property type="entry name" value="alpha/beta hydrolase"/>
    <property type="match status" value="1"/>
</dbReference>
<keyword evidence="4" id="KW-1185">Reference proteome</keyword>
<dbReference type="SUPFAM" id="SSF53474">
    <property type="entry name" value="alpha/beta-Hydrolases"/>
    <property type="match status" value="1"/>
</dbReference>
<dbReference type="Pfam" id="PF07859">
    <property type="entry name" value="Abhydrolase_3"/>
    <property type="match status" value="1"/>
</dbReference>